<proteinExistence type="predicted"/>
<dbReference type="AlphaFoldDB" id="A0A2S8BM53"/>
<feature type="compositionally biased region" description="Polar residues" evidence="1">
    <location>
        <begin position="124"/>
        <end position="133"/>
    </location>
</feature>
<feature type="region of interest" description="Disordered" evidence="1">
    <location>
        <begin position="76"/>
        <end position="99"/>
    </location>
</feature>
<protein>
    <submittedName>
        <fullName evidence="2">Uncharacterized protein</fullName>
    </submittedName>
</protein>
<comment type="caution">
    <text evidence="2">The sequence shown here is derived from an EMBL/GenBank/DDBJ whole genome shotgun (WGS) entry which is preliminary data.</text>
</comment>
<dbReference type="EMBL" id="PPEA01000294">
    <property type="protein sequence ID" value="PQM47708.1"/>
    <property type="molecule type" value="Genomic_DNA"/>
</dbReference>
<organism evidence="2 3">
    <name type="scientific">Mycobacterium talmoniae</name>
    <dbReference type="NCBI Taxonomy" id="1858794"/>
    <lineage>
        <taxon>Bacteria</taxon>
        <taxon>Bacillati</taxon>
        <taxon>Actinomycetota</taxon>
        <taxon>Actinomycetes</taxon>
        <taxon>Mycobacteriales</taxon>
        <taxon>Mycobacteriaceae</taxon>
        <taxon>Mycobacterium</taxon>
    </lineage>
</organism>
<evidence type="ECO:0000256" key="1">
    <source>
        <dbReference type="SAM" id="MobiDB-lite"/>
    </source>
</evidence>
<feature type="region of interest" description="Disordered" evidence="1">
    <location>
        <begin position="113"/>
        <end position="135"/>
    </location>
</feature>
<accession>A0A2S8BM53</accession>
<evidence type="ECO:0000313" key="2">
    <source>
        <dbReference type="EMBL" id="PQM47708.1"/>
    </source>
</evidence>
<evidence type="ECO:0000313" key="3">
    <source>
        <dbReference type="Proteomes" id="UP000238296"/>
    </source>
</evidence>
<sequence length="193" mass="20004">MTPAVAADTPPIDLSSALPSSLVRRLITERRSFRSSSGSPCWSAQWKISPSVDSWVALSPSTFDNSTGPKLEMVARTGTPIPPVPRDRNSTGKPVGAQSSPVSLARSVVLSLPSPGRAKPDRSPLTSAISTGTPAADSCSAITCRVLVFPVPVAPATRPCRLMVASGMRICALGSTVPSTTTVPSSRAWPPTA</sequence>
<gene>
    <name evidence="2" type="ORF">C1Y40_02079</name>
</gene>
<name>A0A2S8BM53_9MYCO</name>
<dbReference type="Proteomes" id="UP000238296">
    <property type="component" value="Unassembled WGS sequence"/>
</dbReference>
<reference evidence="2 3" key="1">
    <citation type="journal article" date="2017" name="Int. J. Syst. Evol. Microbiol.">
        <title>Mycobacterium talmoniae sp. nov., a slowly growing mycobacterium isolated from human respiratory samples.</title>
        <authorList>
            <person name="Davidson R.M."/>
            <person name="DeGroote M.A."/>
            <person name="Marola J.L."/>
            <person name="Buss S."/>
            <person name="Jones V."/>
            <person name="McNeil M.R."/>
            <person name="Freifeld A.G."/>
            <person name="Elaine Epperson L."/>
            <person name="Hasan N.A."/>
            <person name="Jackson M."/>
            <person name="Iwen P.C."/>
            <person name="Salfinger M."/>
            <person name="Strong M."/>
        </authorList>
    </citation>
    <scope>NUCLEOTIDE SEQUENCE [LARGE SCALE GENOMIC DNA]</scope>
    <source>
        <strain evidence="2 3">ATCC BAA-2683</strain>
    </source>
</reference>